<dbReference type="PANTHER" id="PTHR42637">
    <property type="entry name" value="TRNA-(MS[2]IO[6]A)-HYDROXYLASE"/>
    <property type="match status" value="1"/>
</dbReference>
<evidence type="ECO:0000313" key="1">
    <source>
        <dbReference type="EMBL" id="TQV82954.1"/>
    </source>
</evidence>
<dbReference type="SUPFAM" id="SSF47240">
    <property type="entry name" value="Ferritin-like"/>
    <property type="match status" value="1"/>
</dbReference>
<dbReference type="EMBL" id="VIKS01000015">
    <property type="protein sequence ID" value="TQV82954.1"/>
    <property type="molecule type" value="Genomic_DNA"/>
</dbReference>
<dbReference type="Proteomes" id="UP000315439">
    <property type="component" value="Unassembled WGS sequence"/>
</dbReference>
<organism evidence="1 2">
    <name type="scientific">Aliikangiella coralliicola</name>
    <dbReference type="NCBI Taxonomy" id="2592383"/>
    <lineage>
        <taxon>Bacteria</taxon>
        <taxon>Pseudomonadati</taxon>
        <taxon>Pseudomonadota</taxon>
        <taxon>Gammaproteobacteria</taxon>
        <taxon>Oceanospirillales</taxon>
        <taxon>Pleioneaceae</taxon>
        <taxon>Aliikangiella</taxon>
    </lineage>
</organism>
<dbReference type="PANTHER" id="PTHR42637:SF1">
    <property type="entry name" value="TRNA 2-(METHYLSULFANYL)-N(6)-ISOPENTENYLADENOSINE(37) HYDROXYLASE"/>
    <property type="match status" value="1"/>
</dbReference>
<dbReference type="OrthoDB" id="9802518at2"/>
<dbReference type="RefSeq" id="WP_142934722.1">
    <property type="nucleotide sequence ID" value="NZ_ML660171.1"/>
</dbReference>
<dbReference type="AlphaFoldDB" id="A0A545U0G3"/>
<dbReference type="PIRSF" id="PIRSF020736">
    <property type="entry name" value="MiaE"/>
    <property type="match status" value="1"/>
</dbReference>
<evidence type="ECO:0000313" key="2">
    <source>
        <dbReference type="Proteomes" id="UP000315439"/>
    </source>
</evidence>
<reference evidence="1 2" key="1">
    <citation type="submission" date="2019-07" db="EMBL/GenBank/DDBJ databases">
        <title>Draft genome for Aliikangiella sp. M105.</title>
        <authorList>
            <person name="Wang G."/>
        </authorList>
    </citation>
    <scope>NUCLEOTIDE SEQUENCE [LARGE SCALE GENOMIC DNA]</scope>
    <source>
        <strain evidence="1 2">M105</strain>
    </source>
</reference>
<dbReference type="InterPro" id="IPR009078">
    <property type="entry name" value="Ferritin-like_SF"/>
</dbReference>
<dbReference type="CDD" id="cd07910">
    <property type="entry name" value="MiaE"/>
    <property type="match status" value="1"/>
</dbReference>
<comment type="caution">
    <text evidence="1">The sequence shown here is derived from an EMBL/GenBank/DDBJ whole genome shotgun (WGS) entry which is preliminary data.</text>
</comment>
<dbReference type="InterPro" id="IPR012347">
    <property type="entry name" value="Ferritin-like"/>
</dbReference>
<sequence length="202" mass="23455">MDISHIRNFLKCDTPAAWLDYAVKHVEILLVDHAKCEKKAASTALSLMFKYPERSELQVKMAQLAREEVLHFEQVFEKIQQRNIEYTILSPSRYAASLRKLARGSEPHKLVDFCIIGGIIEARSCERFASLSPLLADKEPDLARYYQYLLKSESRHYEDYLELAQLYSDEDISERVELFLQHEADLIQGSDVEFRFHSGIPQ</sequence>
<dbReference type="InterPro" id="IPR010386">
    <property type="entry name" value="tRNA-Hydrxlase_MiaE"/>
</dbReference>
<protein>
    <submittedName>
        <fullName evidence="1">tRNA-(Ms[2]io[6]A)-hydroxylase</fullName>
    </submittedName>
</protein>
<name>A0A545U0G3_9GAMM</name>
<dbReference type="GO" id="GO:0006400">
    <property type="term" value="P:tRNA modification"/>
    <property type="evidence" value="ECO:0007669"/>
    <property type="project" value="InterPro"/>
</dbReference>
<dbReference type="Gene3D" id="1.20.1260.10">
    <property type="match status" value="1"/>
</dbReference>
<keyword evidence="2" id="KW-1185">Reference proteome</keyword>
<accession>A0A545U0G3</accession>
<gene>
    <name evidence="1" type="ORF">FLL46_24600</name>
</gene>
<dbReference type="GO" id="GO:0045301">
    <property type="term" value="F:tRNA 2-(methylsulfanyl)-N(6)-isopentenyladenosine(37) hydroxylase activity"/>
    <property type="evidence" value="ECO:0007669"/>
    <property type="project" value="InterPro"/>
</dbReference>
<proteinExistence type="predicted"/>
<dbReference type="Pfam" id="PF06175">
    <property type="entry name" value="MiaE"/>
    <property type="match status" value="1"/>
</dbReference>